<accession>A0A4Y3WHH6</accession>
<keyword evidence="2 3" id="KW-0732">Signal</keyword>
<evidence type="ECO:0000256" key="3">
    <source>
        <dbReference type="SAM" id="SignalP"/>
    </source>
</evidence>
<dbReference type="Gene3D" id="3.40.50.2300">
    <property type="match status" value="2"/>
</dbReference>
<dbReference type="Pfam" id="PF13458">
    <property type="entry name" value="Peripla_BP_6"/>
    <property type="match status" value="1"/>
</dbReference>
<evidence type="ECO:0000256" key="1">
    <source>
        <dbReference type="ARBA" id="ARBA00010062"/>
    </source>
</evidence>
<dbReference type="SUPFAM" id="SSF53822">
    <property type="entry name" value="Periplasmic binding protein-like I"/>
    <property type="match status" value="1"/>
</dbReference>
<gene>
    <name evidence="5" type="ORF">PHY01_05470</name>
</gene>
<organism evidence="5 6">
    <name type="scientific">Pseudonocardia hydrocarbonoxydans</name>
    <dbReference type="NCBI Taxonomy" id="76726"/>
    <lineage>
        <taxon>Bacteria</taxon>
        <taxon>Bacillati</taxon>
        <taxon>Actinomycetota</taxon>
        <taxon>Actinomycetes</taxon>
        <taxon>Pseudonocardiales</taxon>
        <taxon>Pseudonocardiaceae</taxon>
        <taxon>Pseudonocardia</taxon>
    </lineage>
</organism>
<dbReference type="RefSeq" id="WP_141276683.1">
    <property type="nucleotide sequence ID" value="NZ_BAAARZ010000025.1"/>
</dbReference>
<dbReference type="InterPro" id="IPR028082">
    <property type="entry name" value="Peripla_BP_I"/>
</dbReference>
<comment type="caution">
    <text evidence="5">The sequence shown here is derived from an EMBL/GenBank/DDBJ whole genome shotgun (WGS) entry which is preliminary data.</text>
</comment>
<feature type="domain" description="Leucine-binding protein" evidence="4">
    <location>
        <begin position="45"/>
        <end position="394"/>
    </location>
</feature>
<dbReference type="CDD" id="cd06342">
    <property type="entry name" value="PBP1_ABC_LIVBP-like"/>
    <property type="match status" value="1"/>
</dbReference>
<sequence length="409" mass="41877">MSRRRAVVTAAILAGALALSACGTNREEGGGAAAGACDTSKGTLVVGLVAPLSGNLSALGLGMQNSADLAIDQANQNCTVPGYALRLQAEDDQSLPPIAANAATRLASDANVVGVVGTLNSSTAQTVQPILQQRGIVQISPANTNPTLTQGEAYETAPERPFDNYFRVATTDAVQGPFGAQYLVNTAGKRAIAVIDDGKTYGAGLAAAFAAEAERLGATIVAREKVGENDTDFSGVVTNIRAVNPDAVYYGGEYPAAGPLSAQIAAGGLNIPVMGGDALINAEYVPLGGRPGDLGTSVGAPAEDLESAQQFISDYEAANYVEDYETYGALTYDATNIIINSLVTALNGGDWSEDTRAAVVEAVQATDYEGAAGPVTFDEFGDTTNKLLTVYTVEGDAFVPLETGTYEAG</sequence>
<protein>
    <submittedName>
        <fullName evidence="5">Branched chain amino acid ABC transporter substrate-binding protein</fullName>
    </submittedName>
</protein>
<reference evidence="5 6" key="1">
    <citation type="submission" date="2019-06" db="EMBL/GenBank/DDBJ databases">
        <title>Whole genome shotgun sequence of Pseudonocardia hydrocarbonoxydans NBRC 14498.</title>
        <authorList>
            <person name="Hosoyama A."/>
            <person name="Uohara A."/>
            <person name="Ohji S."/>
            <person name="Ichikawa N."/>
        </authorList>
    </citation>
    <scope>NUCLEOTIDE SEQUENCE [LARGE SCALE GENOMIC DNA]</scope>
    <source>
        <strain evidence="5 6">NBRC 14498</strain>
    </source>
</reference>
<evidence type="ECO:0000256" key="2">
    <source>
        <dbReference type="ARBA" id="ARBA00022729"/>
    </source>
</evidence>
<dbReference type="AlphaFoldDB" id="A0A4Y3WHH6"/>
<dbReference type="InterPro" id="IPR028081">
    <property type="entry name" value="Leu-bd"/>
</dbReference>
<dbReference type="PANTHER" id="PTHR47151">
    <property type="entry name" value="LEU/ILE/VAL-BINDING ABC TRANSPORTER SUBUNIT"/>
    <property type="match status" value="1"/>
</dbReference>
<feature type="chain" id="PRO_5039201792" evidence="3">
    <location>
        <begin position="22"/>
        <end position="409"/>
    </location>
</feature>
<dbReference type="OrthoDB" id="9772589at2"/>
<dbReference type="Proteomes" id="UP000320338">
    <property type="component" value="Unassembled WGS sequence"/>
</dbReference>
<keyword evidence="6" id="KW-1185">Reference proteome</keyword>
<dbReference type="PANTHER" id="PTHR47151:SF2">
    <property type="entry name" value="AMINO ACID BINDING PROTEIN"/>
    <property type="match status" value="1"/>
</dbReference>
<dbReference type="PROSITE" id="PS51257">
    <property type="entry name" value="PROKAR_LIPOPROTEIN"/>
    <property type="match status" value="1"/>
</dbReference>
<feature type="signal peptide" evidence="3">
    <location>
        <begin position="1"/>
        <end position="21"/>
    </location>
</feature>
<dbReference type="EMBL" id="BJNG01000005">
    <property type="protein sequence ID" value="GEC18264.1"/>
    <property type="molecule type" value="Genomic_DNA"/>
</dbReference>
<name>A0A4Y3WHH6_9PSEU</name>
<evidence type="ECO:0000259" key="4">
    <source>
        <dbReference type="Pfam" id="PF13458"/>
    </source>
</evidence>
<evidence type="ECO:0000313" key="5">
    <source>
        <dbReference type="EMBL" id="GEC18264.1"/>
    </source>
</evidence>
<proteinExistence type="inferred from homology"/>
<evidence type="ECO:0000313" key="6">
    <source>
        <dbReference type="Proteomes" id="UP000320338"/>
    </source>
</evidence>
<comment type="similarity">
    <text evidence="1">Belongs to the leucine-binding protein family.</text>
</comment>